<name>A0A225D5E5_9BACT</name>
<evidence type="ECO:0000313" key="2">
    <source>
        <dbReference type="Proteomes" id="UP000214646"/>
    </source>
</evidence>
<dbReference type="EMBL" id="NIDE01000017">
    <property type="protein sequence ID" value="OWK36702.1"/>
    <property type="molecule type" value="Genomic_DNA"/>
</dbReference>
<dbReference type="AlphaFoldDB" id="A0A225D5E5"/>
<organism evidence="1 2">
    <name type="scientific">Fimbriiglobus ruber</name>
    <dbReference type="NCBI Taxonomy" id="1908690"/>
    <lineage>
        <taxon>Bacteria</taxon>
        <taxon>Pseudomonadati</taxon>
        <taxon>Planctomycetota</taxon>
        <taxon>Planctomycetia</taxon>
        <taxon>Gemmatales</taxon>
        <taxon>Gemmataceae</taxon>
        <taxon>Fimbriiglobus</taxon>
    </lineage>
</organism>
<evidence type="ECO:0000313" key="1">
    <source>
        <dbReference type="EMBL" id="OWK36702.1"/>
    </source>
</evidence>
<comment type="caution">
    <text evidence="1">The sequence shown here is derived from an EMBL/GenBank/DDBJ whole genome shotgun (WGS) entry which is preliminary data.</text>
</comment>
<keyword evidence="2" id="KW-1185">Reference proteome</keyword>
<evidence type="ECO:0008006" key="3">
    <source>
        <dbReference type="Google" id="ProtNLM"/>
    </source>
</evidence>
<gene>
    <name evidence="1" type="ORF">FRUB_09265</name>
</gene>
<protein>
    <recommendedName>
        <fullName evidence="3">Mobile element protein</fullName>
    </recommendedName>
</protein>
<accession>A0A225D5E5</accession>
<reference evidence="2" key="1">
    <citation type="submission" date="2017-06" db="EMBL/GenBank/DDBJ databases">
        <title>Genome analysis of Fimbriiglobus ruber SP5, the first member of the order Planctomycetales with confirmed chitinolytic capability.</title>
        <authorList>
            <person name="Ravin N.V."/>
            <person name="Rakitin A.L."/>
            <person name="Ivanova A.A."/>
            <person name="Beletsky A.V."/>
            <person name="Kulichevskaya I.S."/>
            <person name="Mardanov A.V."/>
            <person name="Dedysh S.N."/>
        </authorList>
    </citation>
    <scope>NUCLEOTIDE SEQUENCE [LARGE SCALE GENOMIC DNA]</scope>
    <source>
        <strain evidence="2">SP5</strain>
    </source>
</reference>
<proteinExistence type="predicted"/>
<sequence>MLANSMTSWSGFPPLTTTVQVDEKWSYVGKKEKNCDPDRPADRLKGDCWDHVALDADSRLVVEVVVGPRTADLAHQLLDGVKGRLGGRVPALLTSDEYAAYADVIVSVFGQDVTPSRTGKPGRPAGPRKVPPAGMCYATVHKTRVKNRVVSVDERVIFGALPAGSRANTSYLERPNGTDRHRNARKGRKTYRFSKAWAAHASMTHFTLRSDNFCWAVRTLATKDASGRKHPRTPAMAAGLADHVWSLKEWVTRPGVQR</sequence>
<dbReference type="Proteomes" id="UP000214646">
    <property type="component" value="Unassembled WGS sequence"/>
</dbReference>